<keyword evidence="6" id="KW-1185">Reference proteome</keyword>
<protein>
    <submittedName>
        <fullName evidence="5">Uncharacterized protein</fullName>
    </submittedName>
</protein>
<accession>A0A8X8BEA8</accession>
<dbReference type="InterPro" id="IPR048283">
    <property type="entry name" value="AdoMetDC-like"/>
</dbReference>
<gene>
    <name evidence="5" type="ORF">Bca52824_001852</name>
</gene>
<name>A0A8X8BEA8_BRACI</name>
<organism evidence="5 6">
    <name type="scientific">Brassica carinata</name>
    <name type="common">Ethiopian mustard</name>
    <name type="synonym">Abyssinian cabbage</name>
    <dbReference type="NCBI Taxonomy" id="52824"/>
    <lineage>
        <taxon>Eukaryota</taxon>
        <taxon>Viridiplantae</taxon>
        <taxon>Streptophyta</taxon>
        <taxon>Embryophyta</taxon>
        <taxon>Tracheophyta</taxon>
        <taxon>Spermatophyta</taxon>
        <taxon>Magnoliopsida</taxon>
        <taxon>eudicotyledons</taxon>
        <taxon>Gunneridae</taxon>
        <taxon>Pentapetalae</taxon>
        <taxon>rosids</taxon>
        <taxon>malvids</taxon>
        <taxon>Brassicales</taxon>
        <taxon>Brassicaceae</taxon>
        <taxon>Brassiceae</taxon>
        <taxon>Brassica</taxon>
    </lineage>
</organism>
<dbReference type="GO" id="GO:0004014">
    <property type="term" value="F:adenosylmethionine decarboxylase activity"/>
    <property type="evidence" value="ECO:0007669"/>
    <property type="project" value="InterPro"/>
</dbReference>
<dbReference type="OrthoDB" id="1068353at2759"/>
<evidence type="ECO:0000256" key="4">
    <source>
        <dbReference type="ARBA" id="ARBA00023115"/>
    </source>
</evidence>
<dbReference type="Gene3D" id="3.60.90.10">
    <property type="entry name" value="S-adenosylmethionine decarboxylase"/>
    <property type="match status" value="1"/>
</dbReference>
<evidence type="ECO:0000256" key="3">
    <source>
        <dbReference type="ARBA" id="ARBA00023066"/>
    </source>
</evidence>
<dbReference type="SUPFAM" id="SSF56276">
    <property type="entry name" value="S-adenosylmethionine decarboxylase"/>
    <property type="match status" value="1"/>
</dbReference>
<evidence type="ECO:0000256" key="2">
    <source>
        <dbReference type="ARBA" id="ARBA00008466"/>
    </source>
</evidence>
<dbReference type="Proteomes" id="UP000886595">
    <property type="component" value="Unassembled WGS sequence"/>
</dbReference>
<keyword evidence="3" id="KW-0745">Spermidine biosynthesis</keyword>
<dbReference type="InterPro" id="IPR016067">
    <property type="entry name" value="S-AdoMet_deCO2ase_core"/>
</dbReference>
<dbReference type="GO" id="GO:0008295">
    <property type="term" value="P:spermidine biosynthetic process"/>
    <property type="evidence" value="ECO:0007669"/>
    <property type="project" value="UniProtKB-KW"/>
</dbReference>
<comment type="similarity">
    <text evidence="2">Belongs to the eukaryotic AdoMetDC family.</text>
</comment>
<comment type="caution">
    <text evidence="5">The sequence shown here is derived from an EMBL/GenBank/DDBJ whole genome shotgun (WGS) entry which is preliminary data.</text>
</comment>
<dbReference type="AlphaFoldDB" id="A0A8X8BEA8"/>
<evidence type="ECO:0000256" key="1">
    <source>
        <dbReference type="ARBA" id="ARBA00004911"/>
    </source>
</evidence>
<comment type="pathway">
    <text evidence="1">Amine and polyamine biosynthesis; S-adenosylmethioninamine biosynthesis; S-adenosylmethioninamine from S-adenosyl-L-methionine: step 1/1.</text>
</comment>
<evidence type="ECO:0000313" key="5">
    <source>
        <dbReference type="EMBL" id="KAG2330672.1"/>
    </source>
</evidence>
<keyword evidence="4" id="KW-0620">Polyamine biosynthesis</keyword>
<sequence length="103" mass="11729">MGGIRTNTGHIPSFSFRKRPLSRERSCQAPDSSFSSSLTIEDGFCYDSFEDVGYDFNTIELSQLVRRFLSCFDSQKFFVAVHWSVEVNAYKPGDQCILGVLWV</sequence>
<reference evidence="5 6" key="1">
    <citation type="submission" date="2020-02" db="EMBL/GenBank/DDBJ databases">
        <authorList>
            <person name="Ma Q."/>
            <person name="Huang Y."/>
            <person name="Song X."/>
            <person name="Pei D."/>
        </authorList>
    </citation>
    <scope>NUCLEOTIDE SEQUENCE [LARGE SCALE GENOMIC DNA]</scope>
    <source>
        <strain evidence="5">Sxm20200214</strain>
        <tissue evidence="5">Leaf</tissue>
    </source>
</reference>
<evidence type="ECO:0000313" key="6">
    <source>
        <dbReference type="Proteomes" id="UP000886595"/>
    </source>
</evidence>
<dbReference type="EMBL" id="JAAMPC010000001">
    <property type="protein sequence ID" value="KAG2330672.1"/>
    <property type="molecule type" value="Genomic_DNA"/>
</dbReference>
<dbReference type="Pfam" id="PF01536">
    <property type="entry name" value="SAM_decarbox"/>
    <property type="match status" value="1"/>
</dbReference>
<proteinExistence type="inferred from homology"/>